<dbReference type="Pfam" id="PF02541">
    <property type="entry name" value="Ppx-GppA"/>
    <property type="match status" value="1"/>
</dbReference>
<dbReference type="EMBL" id="FOEN01000005">
    <property type="protein sequence ID" value="SEQ07636.1"/>
    <property type="molecule type" value="Genomic_DNA"/>
</dbReference>
<name>A0A1H9D2B5_9LACT</name>
<evidence type="ECO:0000259" key="3">
    <source>
        <dbReference type="Pfam" id="PF21447"/>
    </source>
</evidence>
<evidence type="ECO:0000256" key="1">
    <source>
        <dbReference type="ARBA" id="ARBA00007125"/>
    </source>
</evidence>
<dbReference type="CDD" id="cd24052">
    <property type="entry name" value="ASKHA_NBD_HpPPX-GppA-like"/>
    <property type="match status" value="1"/>
</dbReference>
<dbReference type="InterPro" id="IPR043129">
    <property type="entry name" value="ATPase_NBD"/>
</dbReference>
<dbReference type="PANTHER" id="PTHR30005:SF0">
    <property type="entry name" value="RETROGRADE REGULATION PROTEIN 2"/>
    <property type="match status" value="1"/>
</dbReference>
<gene>
    <name evidence="4" type="ORF">SAMN04488558_1055</name>
</gene>
<dbReference type="InterPro" id="IPR050273">
    <property type="entry name" value="GppA/Ppx_hydrolase"/>
</dbReference>
<proteinExistence type="inferred from homology"/>
<feature type="domain" description="Ppx/GppA phosphatase N-terminal" evidence="2">
    <location>
        <begin position="29"/>
        <end position="305"/>
    </location>
</feature>
<dbReference type="Gene3D" id="3.30.420.150">
    <property type="entry name" value="Exopolyphosphatase. Domain 2"/>
    <property type="match status" value="1"/>
</dbReference>
<sequence length="517" mass="59109">MHTERLAIIDIGSNTIRLVIYGINRYFDIEELHNVKTPARLAEFLHEKKGQTILDQAGIDRVIMTLNSFKQVMRRFQVDTVKAMATAAIRQSSNQKEILAAIDQATGIQVELLSEQQEAEYGQYAVNYTMNVHDAITIDMGGASTEVTLFKDKEMVAYHSFPFGTVSLKDRFFNGKSHNDRKAIDKTSAFLKDAFKSLPWLKKSKLPLIAIGGSARNVANVHQRMTAYPMAGLHGYPMTNDNLLTTLNLFLETEAENLSDIDGLSNDRVDIIVPANLAFLESMNVIKAPEMLISSQGIREGIILYHINTTYNMPLDNQQIRVRTVQQLMRNLPMNDFGAYLRVDFTINLYLQACRLGIFEYDYEQHVELEFAAYLYRVGAFISSEADSHHTFYLISNMNLLGFTHKRRLRLALLASYKNRSLLMQFLEDFADWLSLEEVDLMIAMGGLIKFAAALNDSKTNPINQLKLERIKDDQLELKIYHDRPVLAEQYRTQRHKKHIERSLNAQVALNFIQQQP</sequence>
<dbReference type="OrthoDB" id="9807195at2"/>
<dbReference type="AlphaFoldDB" id="A0A1H9D2B5"/>
<dbReference type="Gene3D" id="1.10.3210.10">
    <property type="entry name" value="Hypothetical protein af1432"/>
    <property type="match status" value="1"/>
</dbReference>
<reference evidence="4 5" key="1">
    <citation type="submission" date="2016-10" db="EMBL/GenBank/DDBJ databases">
        <authorList>
            <person name="de Groot N.N."/>
        </authorList>
    </citation>
    <scope>NUCLEOTIDE SEQUENCE [LARGE SCALE GENOMIC DNA]</scope>
    <source>
        <strain evidence="4 5">DSM 15695</strain>
    </source>
</reference>
<protein>
    <submittedName>
        <fullName evidence="4">Exopolyphosphatase / guanosine-5'-triphosphate,3'-diphosphate pyrophosphatase</fullName>
    </submittedName>
</protein>
<evidence type="ECO:0000259" key="2">
    <source>
        <dbReference type="Pfam" id="PF02541"/>
    </source>
</evidence>
<organism evidence="4 5">
    <name type="scientific">Ignavigranum ruoffiae</name>
    <dbReference type="NCBI Taxonomy" id="89093"/>
    <lineage>
        <taxon>Bacteria</taxon>
        <taxon>Bacillati</taxon>
        <taxon>Bacillota</taxon>
        <taxon>Bacilli</taxon>
        <taxon>Lactobacillales</taxon>
        <taxon>Aerococcaceae</taxon>
        <taxon>Ignavigranum</taxon>
    </lineage>
</organism>
<dbReference type="STRING" id="89093.SAMN04488558_1055"/>
<dbReference type="Gene3D" id="3.30.420.40">
    <property type="match status" value="1"/>
</dbReference>
<keyword evidence="5" id="KW-1185">Reference proteome</keyword>
<dbReference type="Proteomes" id="UP000198833">
    <property type="component" value="Unassembled WGS sequence"/>
</dbReference>
<dbReference type="PANTHER" id="PTHR30005">
    <property type="entry name" value="EXOPOLYPHOSPHATASE"/>
    <property type="match status" value="1"/>
</dbReference>
<comment type="similarity">
    <text evidence="1">Belongs to the GppA/Ppx family.</text>
</comment>
<feature type="domain" description="Ppx/GppA phosphatase C-terminal" evidence="3">
    <location>
        <begin position="320"/>
        <end position="489"/>
    </location>
</feature>
<dbReference type="InterPro" id="IPR048950">
    <property type="entry name" value="Ppx_GppA_C"/>
</dbReference>
<evidence type="ECO:0000313" key="5">
    <source>
        <dbReference type="Proteomes" id="UP000198833"/>
    </source>
</evidence>
<dbReference type="RefSeq" id="WP_092571422.1">
    <property type="nucleotide sequence ID" value="NZ_FOEN01000005.1"/>
</dbReference>
<evidence type="ECO:0000313" key="4">
    <source>
        <dbReference type="EMBL" id="SEQ07636.1"/>
    </source>
</evidence>
<accession>A0A1H9D2B5</accession>
<dbReference type="GO" id="GO:0006357">
    <property type="term" value="P:regulation of transcription by RNA polymerase II"/>
    <property type="evidence" value="ECO:0007669"/>
    <property type="project" value="TreeGrafter"/>
</dbReference>
<dbReference type="Pfam" id="PF21447">
    <property type="entry name" value="Ppx-GppA_III"/>
    <property type="match status" value="1"/>
</dbReference>
<dbReference type="SUPFAM" id="SSF53067">
    <property type="entry name" value="Actin-like ATPase domain"/>
    <property type="match status" value="2"/>
</dbReference>
<dbReference type="InterPro" id="IPR003695">
    <property type="entry name" value="Ppx_GppA_N"/>
</dbReference>
<dbReference type="SUPFAM" id="SSF109604">
    <property type="entry name" value="HD-domain/PDEase-like"/>
    <property type="match status" value="1"/>
</dbReference>